<dbReference type="RefSeq" id="XP_007695637.1">
    <property type="nucleotide sequence ID" value="XM_007697447.1"/>
</dbReference>
<accession>M2RMU2</accession>
<protein>
    <submittedName>
        <fullName evidence="1">Uncharacterized protein</fullName>
    </submittedName>
</protein>
<feature type="non-terminal residue" evidence="1">
    <location>
        <position position="1"/>
    </location>
</feature>
<organism evidence="1 2">
    <name type="scientific">Cochliobolus sativus (strain ND90Pr / ATCC 201652)</name>
    <name type="common">Common root rot and spot blotch fungus</name>
    <name type="synonym">Bipolaris sorokiniana</name>
    <dbReference type="NCBI Taxonomy" id="665912"/>
    <lineage>
        <taxon>Eukaryota</taxon>
        <taxon>Fungi</taxon>
        <taxon>Dikarya</taxon>
        <taxon>Ascomycota</taxon>
        <taxon>Pezizomycotina</taxon>
        <taxon>Dothideomycetes</taxon>
        <taxon>Pleosporomycetidae</taxon>
        <taxon>Pleosporales</taxon>
        <taxon>Pleosporineae</taxon>
        <taxon>Pleosporaceae</taxon>
        <taxon>Bipolaris</taxon>
    </lineage>
</organism>
<feature type="non-terminal residue" evidence="1">
    <location>
        <position position="299"/>
    </location>
</feature>
<dbReference type="Proteomes" id="UP000016934">
    <property type="component" value="Unassembled WGS sequence"/>
</dbReference>
<dbReference type="STRING" id="665912.M2RMU2"/>
<reference evidence="1 2" key="1">
    <citation type="journal article" date="2012" name="PLoS Pathog.">
        <title>Diverse lifestyles and strategies of plant pathogenesis encoded in the genomes of eighteen Dothideomycetes fungi.</title>
        <authorList>
            <person name="Ohm R.A."/>
            <person name="Feau N."/>
            <person name="Henrissat B."/>
            <person name="Schoch C.L."/>
            <person name="Horwitz B.A."/>
            <person name="Barry K.W."/>
            <person name="Condon B.J."/>
            <person name="Copeland A.C."/>
            <person name="Dhillon B."/>
            <person name="Glaser F."/>
            <person name="Hesse C.N."/>
            <person name="Kosti I."/>
            <person name="LaButti K."/>
            <person name="Lindquist E.A."/>
            <person name="Lucas S."/>
            <person name="Salamov A.A."/>
            <person name="Bradshaw R.E."/>
            <person name="Ciuffetti L."/>
            <person name="Hamelin R.C."/>
            <person name="Kema G.H.J."/>
            <person name="Lawrence C."/>
            <person name="Scott J.A."/>
            <person name="Spatafora J.W."/>
            <person name="Turgeon B.G."/>
            <person name="de Wit P.J.G.M."/>
            <person name="Zhong S."/>
            <person name="Goodwin S.B."/>
            <person name="Grigoriev I.V."/>
        </authorList>
    </citation>
    <scope>NUCLEOTIDE SEQUENCE [LARGE SCALE GENOMIC DNA]</scope>
    <source>
        <strain evidence="2">ND90Pr / ATCC 201652</strain>
    </source>
</reference>
<dbReference type="OrthoDB" id="3545916at2759"/>
<dbReference type="HOGENOM" id="CLU_834205_0_0_1"/>
<proteinExistence type="predicted"/>
<keyword evidence="2" id="KW-1185">Reference proteome</keyword>
<reference evidence="2" key="2">
    <citation type="journal article" date="2013" name="PLoS Genet.">
        <title>Comparative genome structure, secondary metabolite, and effector coding capacity across Cochliobolus pathogens.</title>
        <authorList>
            <person name="Condon B.J."/>
            <person name="Leng Y."/>
            <person name="Wu D."/>
            <person name="Bushley K.E."/>
            <person name="Ohm R.A."/>
            <person name="Otillar R."/>
            <person name="Martin J."/>
            <person name="Schackwitz W."/>
            <person name="Grimwood J."/>
            <person name="MohdZainudin N."/>
            <person name="Xue C."/>
            <person name="Wang R."/>
            <person name="Manning V.A."/>
            <person name="Dhillon B."/>
            <person name="Tu Z.J."/>
            <person name="Steffenson B.J."/>
            <person name="Salamov A."/>
            <person name="Sun H."/>
            <person name="Lowry S."/>
            <person name="LaButti K."/>
            <person name="Han J."/>
            <person name="Copeland A."/>
            <person name="Lindquist E."/>
            <person name="Barry K."/>
            <person name="Schmutz J."/>
            <person name="Baker S.E."/>
            <person name="Ciuffetti L.M."/>
            <person name="Grigoriev I.V."/>
            <person name="Zhong S."/>
            <person name="Turgeon B.G."/>
        </authorList>
    </citation>
    <scope>NUCLEOTIDE SEQUENCE [LARGE SCALE GENOMIC DNA]</scope>
    <source>
        <strain evidence="2">ND90Pr / ATCC 201652</strain>
    </source>
</reference>
<dbReference type="AlphaFoldDB" id="M2RMU2"/>
<evidence type="ECO:0000313" key="1">
    <source>
        <dbReference type="EMBL" id="EMD67949.1"/>
    </source>
</evidence>
<dbReference type="GeneID" id="19140259"/>
<name>M2RMU2_COCSN</name>
<evidence type="ECO:0000313" key="2">
    <source>
        <dbReference type="Proteomes" id="UP000016934"/>
    </source>
</evidence>
<dbReference type="EMBL" id="KB445638">
    <property type="protein sequence ID" value="EMD67949.1"/>
    <property type="molecule type" value="Genomic_DNA"/>
</dbReference>
<dbReference type="OMA" id="WNTRARK"/>
<sequence>SQNEARSLQTQVQALQKEMLAQVSKVEVISDEAFARDFYALASLVKSLSRTVQPAQDVNVVDVLDPFGLVHRVAKQHWNTRAHKKAYVEAWIWSALIDIIFRNPFSFCEYLTPLYDTWRFLFGREFTSNWPKPTPQSENWRCITMKKLFGDIEIRNVIAGQNYGEHPALDKDVFDLQKGVFKKRKFTVDIIRSYLAAVTPKSDLFHIPEIVDRAFVLAVNMSMQPFRVQVTWPHVGVDYEANCMSPIPDRNGEDIHEGVVAFVVNPGLTRWGDVHGRNFEMCYEIVPSLVQLEPVQAKH</sequence>
<gene>
    <name evidence="1" type="ORF">COCSADRAFT_49590</name>
</gene>
<dbReference type="KEGG" id="bsc:COCSADRAFT_49590"/>